<evidence type="ECO:0000256" key="1">
    <source>
        <dbReference type="SAM" id="MobiDB-lite"/>
    </source>
</evidence>
<dbReference type="GO" id="GO:0009117">
    <property type="term" value="P:nucleotide metabolic process"/>
    <property type="evidence" value="ECO:0007669"/>
    <property type="project" value="InterPro"/>
</dbReference>
<name>A0AAD3R5Y0_LATJO</name>
<dbReference type="GO" id="GO:0008253">
    <property type="term" value="F:5'-nucleotidase activity"/>
    <property type="evidence" value="ECO:0007669"/>
    <property type="project" value="InterPro"/>
</dbReference>
<feature type="compositionally biased region" description="Basic and acidic residues" evidence="1">
    <location>
        <begin position="49"/>
        <end position="61"/>
    </location>
</feature>
<feature type="compositionally biased region" description="Basic and acidic residues" evidence="1">
    <location>
        <begin position="69"/>
        <end position="83"/>
    </location>
</feature>
<dbReference type="PANTHER" id="PTHR31367">
    <property type="entry name" value="CYTOSOLIC 5'-NUCLEOTIDASE 1 FAMILY MEMBER"/>
    <property type="match status" value="1"/>
</dbReference>
<comment type="caution">
    <text evidence="2">The sequence shown here is derived from an EMBL/GenBank/DDBJ whole genome shotgun (WGS) entry which is preliminary data.</text>
</comment>
<dbReference type="Proteomes" id="UP001279410">
    <property type="component" value="Unassembled WGS sequence"/>
</dbReference>
<reference evidence="2" key="1">
    <citation type="submission" date="2022-08" db="EMBL/GenBank/DDBJ databases">
        <title>Genome sequencing of akame (Lates japonicus).</title>
        <authorList>
            <person name="Hashiguchi Y."/>
            <person name="Takahashi H."/>
        </authorList>
    </citation>
    <scope>NUCLEOTIDE SEQUENCE</scope>
    <source>
        <strain evidence="2">Kochi</strain>
    </source>
</reference>
<dbReference type="AlphaFoldDB" id="A0AAD3R5Y0"/>
<dbReference type="PANTHER" id="PTHR31367:SF2">
    <property type="entry name" value="CYTOSOLIC 5'-NUCLEOTIDASE 1A"/>
    <property type="match status" value="1"/>
</dbReference>
<keyword evidence="3" id="KW-1185">Reference proteome</keyword>
<proteinExistence type="predicted"/>
<dbReference type="GO" id="GO:0046085">
    <property type="term" value="P:adenosine metabolic process"/>
    <property type="evidence" value="ECO:0007669"/>
    <property type="project" value="TreeGrafter"/>
</dbReference>
<dbReference type="GO" id="GO:0000287">
    <property type="term" value="F:magnesium ion binding"/>
    <property type="evidence" value="ECO:0007669"/>
    <property type="project" value="InterPro"/>
</dbReference>
<dbReference type="Pfam" id="PF06189">
    <property type="entry name" value="5-nucleotidase"/>
    <property type="match status" value="1"/>
</dbReference>
<organism evidence="2 3">
    <name type="scientific">Lates japonicus</name>
    <name type="common">Japanese lates</name>
    <dbReference type="NCBI Taxonomy" id="270547"/>
    <lineage>
        <taxon>Eukaryota</taxon>
        <taxon>Metazoa</taxon>
        <taxon>Chordata</taxon>
        <taxon>Craniata</taxon>
        <taxon>Vertebrata</taxon>
        <taxon>Euteleostomi</taxon>
        <taxon>Actinopterygii</taxon>
        <taxon>Neopterygii</taxon>
        <taxon>Teleostei</taxon>
        <taxon>Neoteleostei</taxon>
        <taxon>Acanthomorphata</taxon>
        <taxon>Carangaria</taxon>
        <taxon>Carangaria incertae sedis</taxon>
        <taxon>Centropomidae</taxon>
        <taxon>Lates</taxon>
    </lineage>
</organism>
<feature type="region of interest" description="Disordered" evidence="1">
    <location>
        <begin position="29"/>
        <end position="99"/>
    </location>
</feature>
<accession>A0AAD3R5Y0</accession>
<dbReference type="GO" id="GO:0000166">
    <property type="term" value="F:nucleotide binding"/>
    <property type="evidence" value="ECO:0007669"/>
    <property type="project" value="InterPro"/>
</dbReference>
<feature type="non-terminal residue" evidence="2">
    <location>
        <position position="269"/>
    </location>
</feature>
<protein>
    <submittedName>
        <fullName evidence="2">Cytosolic 5'-nucleotidase 1A-like isoform X2</fullName>
    </submittedName>
</protein>
<dbReference type="GO" id="GO:0005829">
    <property type="term" value="C:cytosol"/>
    <property type="evidence" value="ECO:0007669"/>
    <property type="project" value="TreeGrafter"/>
</dbReference>
<sequence length="269" mass="29762">MSRASSPPAVPPAPATAAVDIIPAAMPAEVKPMAPRTMGAETTAPRGHRQGDRGREFEELQKSGLNRGEMSDKKRSAERKSSSGEDANMGQKQKREPEIPVTIAMSSELLFNTEQQSPGPGCSFVKALKAVNAKLKECYPESEELFKVLLIHDNSSDLSDRLKEHKLEELITPLSVSGKDLIDKLQEKETHLYLSADELKVQEVLNKGIAAAVMYTPEKTTEVSETQLRVVFDGDAVLFSDESEKVYKEMGLKCFMDHEKENVNKLMKE</sequence>
<evidence type="ECO:0000313" key="3">
    <source>
        <dbReference type="Proteomes" id="UP001279410"/>
    </source>
</evidence>
<gene>
    <name evidence="2" type="ORF">AKAME5_000856300</name>
</gene>
<dbReference type="EMBL" id="BRZM01000024">
    <property type="protein sequence ID" value="GLD56190.1"/>
    <property type="molecule type" value="Genomic_DNA"/>
</dbReference>
<dbReference type="InterPro" id="IPR010394">
    <property type="entry name" value="5-nucleotidase"/>
</dbReference>
<evidence type="ECO:0000313" key="2">
    <source>
        <dbReference type="EMBL" id="GLD56190.1"/>
    </source>
</evidence>